<dbReference type="EMBL" id="NHOQ01002364">
    <property type="protein sequence ID" value="PWA17546.1"/>
    <property type="molecule type" value="Genomic_DNA"/>
</dbReference>
<keyword evidence="2" id="KW-0217">Developmental protein</keyword>
<keyword evidence="3" id="KW-1003">Cell membrane</keyword>
<evidence type="ECO:0000256" key="4">
    <source>
        <dbReference type="ARBA" id="ARBA00022553"/>
    </source>
</evidence>
<feature type="region of interest" description="Disordered" evidence="10">
    <location>
        <begin position="148"/>
        <end position="167"/>
    </location>
</feature>
<reference evidence="12 13" key="1">
    <citation type="journal article" date="2018" name="G3 (Bethesda)">
        <title>A High-Quality Reference Genome for the Invasive Mosquitofish Gambusia affinis Using a Chicago Library.</title>
        <authorList>
            <person name="Hoffberg S.L."/>
            <person name="Troendle N.J."/>
            <person name="Glenn T.C."/>
            <person name="Mahmud O."/>
            <person name="Louha S."/>
            <person name="Chalopin D."/>
            <person name="Bennetzen J.L."/>
            <person name="Mauricio R."/>
        </authorList>
    </citation>
    <scope>NUCLEOTIDE SEQUENCE [LARGE SCALE GENOMIC DNA]</scope>
    <source>
        <strain evidence="12">NE01/NJP1002.9</strain>
        <tissue evidence="12">Muscle</tissue>
    </source>
</reference>
<dbReference type="SUPFAM" id="SSF56112">
    <property type="entry name" value="Protein kinase-like (PK-like)"/>
    <property type="match status" value="1"/>
</dbReference>
<evidence type="ECO:0000256" key="1">
    <source>
        <dbReference type="ARBA" id="ARBA00004251"/>
    </source>
</evidence>
<dbReference type="PANTHER" id="PTHR46877:SF6">
    <property type="entry name" value="EPHRIN TYPE-B RECEPTOR 3"/>
    <property type="match status" value="1"/>
</dbReference>
<dbReference type="Pfam" id="PF07714">
    <property type="entry name" value="PK_Tyr_Ser-Thr"/>
    <property type="match status" value="1"/>
</dbReference>
<organism evidence="12 13">
    <name type="scientific">Gambusia affinis</name>
    <name type="common">Western mosquitofish</name>
    <name type="synonym">Heterandria affinis</name>
    <dbReference type="NCBI Taxonomy" id="33528"/>
    <lineage>
        <taxon>Eukaryota</taxon>
        <taxon>Metazoa</taxon>
        <taxon>Chordata</taxon>
        <taxon>Craniata</taxon>
        <taxon>Vertebrata</taxon>
        <taxon>Euteleostomi</taxon>
        <taxon>Actinopterygii</taxon>
        <taxon>Neopterygii</taxon>
        <taxon>Teleostei</taxon>
        <taxon>Neoteleostei</taxon>
        <taxon>Acanthomorphata</taxon>
        <taxon>Ovalentaria</taxon>
        <taxon>Atherinomorphae</taxon>
        <taxon>Cyprinodontiformes</taxon>
        <taxon>Poeciliidae</taxon>
        <taxon>Poeciliinae</taxon>
        <taxon>Gambusia</taxon>
    </lineage>
</organism>
<proteinExistence type="predicted"/>
<evidence type="ECO:0000256" key="10">
    <source>
        <dbReference type="SAM" id="MobiDB-lite"/>
    </source>
</evidence>
<dbReference type="InterPro" id="IPR011009">
    <property type="entry name" value="Kinase-like_dom_sf"/>
</dbReference>
<dbReference type="Gene3D" id="1.10.510.10">
    <property type="entry name" value="Transferase(Phosphotransferase) domain 1"/>
    <property type="match status" value="1"/>
</dbReference>
<dbReference type="AlphaFoldDB" id="A0A315V232"/>
<sequence>MLSRTVAQKVVKRVHYRSLCEMLRSDGHKCRRGPGGTRLHLIRTNRFPPSLEAAIFHKRLTSVMTAVEQDYRLPPPMDCPMVLHQLMLECWMKERNLRPKFSRIVSTLDKLLRNAASLKVVTSSYSGTKMDVFRKTAMEKLFASHESRGQQLDVGSSGSDEGDDRKW</sequence>
<gene>
    <name evidence="12" type="ORF">CCH79_00011251</name>
</gene>
<dbReference type="GO" id="GO:0005005">
    <property type="term" value="F:transmembrane-ephrin receptor activity"/>
    <property type="evidence" value="ECO:0007669"/>
    <property type="project" value="TreeGrafter"/>
</dbReference>
<keyword evidence="5" id="KW-0547">Nucleotide-binding</keyword>
<dbReference type="GO" id="GO:0005886">
    <property type="term" value="C:plasma membrane"/>
    <property type="evidence" value="ECO:0007669"/>
    <property type="project" value="UniProtKB-SubCell"/>
</dbReference>
<dbReference type="InterPro" id="IPR001245">
    <property type="entry name" value="Ser-Thr/Tyr_kinase_cat_dom"/>
</dbReference>
<evidence type="ECO:0000256" key="8">
    <source>
        <dbReference type="ARBA" id="ARBA00023136"/>
    </source>
</evidence>
<evidence type="ECO:0000256" key="7">
    <source>
        <dbReference type="ARBA" id="ARBA00022902"/>
    </source>
</evidence>
<name>A0A315V232_GAMAF</name>
<evidence type="ECO:0000256" key="9">
    <source>
        <dbReference type="ARBA" id="ARBA00023170"/>
    </source>
</evidence>
<dbReference type="GO" id="GO:0007411">
    <property type="term" value="P:axon guidance"/>
    <property type="evidence" value="ECO:0007669"/>
    <property type="project" value="TreeGrafter"/>
</dbReference>
<evidence type="ECO:0000259" key="11">
    <source>
        <dbReference type="Pfam" id="PF07714"/>
    </source>
</evidence>
<keyword evidence="7" id="KW-0524">Neurogenesis</keyword>
<protein>
    <recommendedName>
        <fullName evidence="11">Serine-threonine/tyrosine-protein kinase catalytic domain-containing protein</fullName>
    </recommendedName>
</protein>
<accession>A0A315V232</accession>
<dbReference type="InterPro" id="IPR050449">
    <property type="entry name" value="Ephrin_rcpt_TKs"/>
</dbReference>
<evidence type="ECO:0000256" key="3">
    <source>
        <dbReference type="ARBA" id="ARBA00022475"/>
    </source>
</evidence>
<keyword evidence="8" id="KW-0472">Membrane</keyword>
<keyword evidence="4" id="KW-0597">Phosphoprotein</keyword>
<feature type="domain" description="Serine-threonine/tyrosine-protein kinase catalytic" evidence="11">
    <location>
        <begin position="60"/>
        <end position="108"/>
    </location>
</feature>
<dbReference type="GO" id="GO:0005524">
    <property type="term" value="F:ATP binding"/>
    <property type="evidence" value="ECO:0007669"/>
    <property type="project" value="UniProtKB-KW"/>
</dbReference>
<keyword evidence="6" id="KW-0067">ATP-binding</keyword>
<keyword evidence="9" id="KW-0675">Receptor</keyword>
<comment type="subcellular location">
    <subcellularLocation>
        <location evidence="1">Cell membrane</location>
        <topology evidence="1">Single-pass type I membrane protein</topology>
    </subcellularLocation>
</comment>
<evidence type="ECO:0000313" key="13">
    <source>
        <dbReference type="Proteomes" id="UP000250572"/>
    </source>
</evidence>
<dbReference type="PANTHER" id="PTHR46877">
    <property type="entry name" value="EPH RECEPTOR A5"/>
    <property type="match status" value="1"/>
</dbReference>
<comment type="caution">
    <text evidence="12">The sequence shown here is derived from an EMBL/GenBank/DDBJ whole genome shotgun (WGS) entry which is preliminary data.</text>
</comment>
<evidence type="ECO:0000313" key="12">
    <source>
        <dbReference type="EMBL" id="PWA17546.1"/>
    </source>
</evidence>
<evidence type="ECO:0000256" key="5">
    <source>
        <dbReference type="ARBA" id="ARBA00022741"/>
    </source>
</evidence>
<dbReference type="GO" id="GO:0030425">
    <property type="term" value="C:dendrite"/>
    <property type="evidence" value="ECO:0007669"/>
    <property type="project" value="TreeGrafter"/>
</dbReference>
<evidence type="ECO:0000256" key="2">
    <source>
        <dbReference type="ARBA" id="ARBA00022473"/>
    </source>
</evidence>
<keyword evidence="13" id="KW-1185">Reference proteome</keyword>
<dbReference type="Proteomes" id="UP000250572">
    <property type="component" value="Unassembled WGS sequence"/>
</dbReference>
<evidence type="ECO:0000256" key="6">
    <source>
        <dbReference type="ARBA" id="ARBA00022840"/>
    </source>
</evidence>